<evidence type="ECO:0000313" key="2">
    <source>
        <dbReference type="Proteomes" id="UP000465361"/>
    </source>
</evidence>
<keyword evidence="2" id="KW-1185">Reference proteome</keyword>
<dbReference type="Proteomes" id="UP000465361">
    <property type="component" value="Unassembled WGS sequence"/>
</dbReference>
<comment type="caution">
    <text evidence="1">The sequence shown here is derived from an EMBL/GenBank/DDBJ whole genome shotgun (WGS) entry which is preliminary data.</text>
</comment>
<reference evidence="1 2" key="1">
    <citation type="journal article" date="2019" name="Emerg. Microbes Infect.">
        <title>Comprehensive subspecies identification of 175 nontuberculous mycobacteria species based on 7547 genomic profiles.</title>
        <authorList>
            <person name="Matsumoto Y."/>
            <person name="Kinjo T."/>
            <person name="Motooka D."/>
            <person name="Nabeya D."/>
            <person name="Jung N."/>
            <person name="Uechi K."/>
            <person name="Horii T."/>
            <person name="Iida T."/>
            <person name="Fujita J."/>
            <person name="Nakamura S."/>
        </authorList>
    </citation>
    <scope>NUCLEOTIDE SEQUENCE [LARGE SCALE GENOMIC DNA]</scope>
    <source>
        <strain evidence="1 2">JCM 17322</strain>
    </source>
</reference>
<dbReference type="EMBL" id="BLKW01000004">
    <property type="protein sequence ID" value="GFG76486.1"/>
    <property type="molecule type" value="Genomic_DNA"/>
</dbReference>
<accession>A0A7I9Y334</accession>
<organism evidence="1 2">
    <name type="scientific">Mycobacterium botniense</name>
    <dbReference type="NCBI Taxonomy" id="84962"/>
    <lineage>
        <taxon>Bacteria</taxon>
        <taxon>Bacillati</taxon>
        <taxon>Actinomycetota</taxon>
        <taxon>Actinomycetes</taxon>
        <taxon>Mycobacteriales</taxon>
        <taxon>Mycobacteriaceae</taxon>
        <taxon>Mycobacterium</taxon>
    </lineage>
</organism>
<dbReference type="AlphaFoldDB" id="A0A7I9Y334"/>
<dbReference type="Pfam" id="PF07799">
    <property type="entry name" value="DUF1643"/>
    <property type="match status" value="1"/>
</dbReference>
<dbReference type="InterPro" id="IPR012441">
    <property type="entry name" value="DUF1643"/>
</dbReference>
<name>A0A7I9Y334_9MYCO</name>
<gene>
    <name evidence="1" type="ORF">MBOT_38510</name>
</gene>
<evidence type="ECO:0008006" key="3">
    <source>
        <dbReference type="Google" id="ProtNLM"/>
    </source>
</evidence>
<proteinExistence type="predicted"/>
<evidence type="ECO:0000313" key="1">
    <source>
        <dbReference type="EMBL" id="GFG76486.1"/>
    </source>
</evidence>
<sequence>MVALSAQLHWSTGYCESWAVFSPCHTWRYRLVRVWDSDKPRLAWVIRNGSEADERRSDATIRRCMSFARAWGYGGVDIGHLYGLVSKKPDAFTKAHSDPVGPDNDIHLGAVCSQNDLTVLAWGPNADTERVHAVVQMLSRHANRRGGSLAVLDWTRGAQPLHPLLAPQDATLKCLTLSGPDCCFHETEDPRWGHLVAGAA</sequence>
<protein>
    <recommendedName>
        <fullName evidence="3">DUF1643 domain-containing protein</fullName>
    </recommendedName>
</protein>
<dbReference type="RefSeq" id="WP_246216813.1">
    <property type="nucleotide sequence ID" value="NZ_BLKW01000004.1"/>
</dbReference>